<dbReference type="InterPro" id="IPR015017">
    <property type="entry name" value="DUF1904"/>
</dbReference>
<name>A0A1I3NGG8_9BACL</name>
<dbReference type="Pfam" id="PF08921">
    <property type="entry name" value="DUF1904"/>
    <property type="match status" value="1"/>
</dbReference>
<dbReference type="GeneID" id="301131704"/>
<dbReference type="STRING" id="1884381.SAMN05518846_10260"/>
<sequence>MPFLRFKGFEKEWLQGVSPEIVEEFARIAEIAKEKVKIELLQVEQITNSPLSVEILMFEREQKKHDAIARMIHDVLRPHGFENTHIFFMLLSPSLYYKEGMPLQTKSIR</sequence>
<dbReference type="Gene3D" id="3.30.429.10">
    <property type="entry name" value="Macrophage Migration Inhibitory Factor"/>
    <property type="match status" value="1"/>
</dbReference>
<organism evidence="1 2">
    <name type="scientific">Brevibacillus centrosporus</name>
    <dbReference type="NCBI Taxonomy" id="54910"/>
    <lineage>
        <taxon>Bacteria</taxon>
        <taxon>Bacillati</taxon>
        <taxon>Bacillota</taxon>
        <taxon>Bacilli</taxon>
        <taxon>Bacillales</taxon>
        <taxon>Paenibacillaceae</taxon>
        <taxon>Brevibacillus</taxon>
    </lineage>
</organism>
<evidence type="ECO:0008006" key="3">
    <source>
        <dbReference type="Google" id="ProtNLM"/>
    </source>
</evidence>
<accession>A0A1I3NGG8</accession>
<dbReference type="InterPro" id="IPR014347">
    <property type="entry name" value="Tautomerase/MIF_sf"/>
</dbReference>
<dbReference type="AlphaFoldDB" id="A0A1I3NGG8"/>
<dbReference type="RefSeq" id="WP_092266595.1">
    <property type="nucleotide sequence ID" value="NZ_BJOE01000001.1"/>
</dbReference>
<dbReference type="EMBL" id="FORT01000002">
    <property type="protein sequence ID" value="SFJ08247.1"/>
    <property type="molecule type" value="Genomic_DNA"/>
</dbReference>
<proteinExistence type="predicted"/>
<dbReference type="Proteomes" id="UP000198915">
    <property type="component" value="Unassembled WGS sequence"/>
</dbReference>
<keyword evidence="2" id="KW-1185">Reference proteome</keyword>
<evidence type="ECO:0000313" key="2">
    <source>
        <dbReference type="Proteomes" id="UP000198915"/>
    </source>
</evidence>
<dbReference type="SUPFAM" id="SSF55331">
    <property type="entry name" value="Tautomerase/MIF"/>
    <property type="match status" value="1"/>
</dbReference>
<protein>
    <recommendedName>
        <fullName evidence="3">DUF1904 domain-containing protein</fullName>
    </recommendedName>
</protein>
<gene>
    <name evidence="1" type="ORF">SAMN05518846_10260</name>
</gene>
<evidence type="ECO:0000313" key="1">
    <source>
        <dbReference type="EMBL" id="SFJ08247.1"/>
    </source>
</evidence>
<reference evidence="2" key="1">
    <citation type="submission" date="2016-10" db="EMBL/GenBank/DDBJ databases">
        <authorList>
            <person name="Varghese N."/>
            <person name="Submissions S."/>
        </authorList>
    </citation>
    <scope>NUCLEOTIDE SEQUENCE [LARGE SCALE GENOMIC DNA]</scope>
    <source>
        <strain evidence="2">OK042</strain>
    </source>
</reference>